<proteinExistence type="predicted"/>
<protein>
    <submittedName>
        <fullName evidence="2">Uncharacterized protein</fullName>
    </submittedName>
</protein>
<gene>
    <name evidence="2" type="ORF">YH63_017690</name>
</gene>
<evidence type="ECO:0000313" key="3">
    <source>
        <dbReference type="Proteomes" id="UP000034832"/>
    </source>
</evidence>
<comment type="caution">
    <text evidence="2">The sequence shown here is derived from an EMBL/GenBank/DDBJ whole genome shotgun (WGS) entry which is preliminary data.</text>
</comment>
<evidence type="ECO:0000256" key="1">
    <source>
        <dbReference type="SAM" id="MobiDB-lite"/>
    </source>
</evidence>
<sequence length="74" mass="8110">MESAQAFKHLRTLIKAASATDDPVLIHTQLTMMTVIIDKAAPRQTARAPLWLTGPGSMEKMSGREMPRPYSGAE</sequence>
<dbReference type="AlphaFoldDB" id="A0A4U6BVB5"/>
<dbReference type="OrthoDB" id="8129520at2"/>
<evidence type="ECO:0000313" key="2">
    <source>
        <dbReference type="EMBL" id="TKT73108.1"/>
    </source>
</evidence>
<dbReference type="Proteomes" id="UP000034832">
    <property type="component" value="Unassembled WGS sequence"/>
</dbReference>
<dbReference type="RefSeq" id="WP_046826467.1">
    <property type="nucleotide sequence ID" value="NZ_LBIA02000001.1"/>
</dbReference>
<dbReference type="EMBL" id="LBIA02000001">
    <property type="protein sequence ID" value="TKT73108.1"/>
    <property type="molecule type" value="Genomic_DNA"/>
</dbReference>
<organism evidence="2 3">
    <name type="scientific">Afipia massiliensis</name>
    <dbReference type="NCBI Taxonomy" id="211460"/>
    <lineage>
        <taxon>Bacteria</taxon>
        <taxon>Pseudomonadati</taxon>
        <taxon>Pseudomonadota</taxon>
        <taxon>Alphaproteobacteria</taxon>
        <taxon>Hyphomicrobiales</taxon>
        <taxon>Nitrobacteraceae</taxon>
        <taxon>Afipia</taxon>
    </lineage>
</organism>
<accession>A0A4U6BVB5</accession>
<feature type="region of interest" description="Disordered" evidence="1">
    <location>
        <begin position="48"/>
        <end position="74"/>
    </location>
</feature>
<dbReference type="STRING" id="211460.YH63_01365"/>
<keyword evidence="3" id="KW-1185">Reference proteome</keyword>
<reference evidence="2" key="1">
    <citation type="submission" date="2019-04" db="EMBL/GenBank/DDBJ databases">
        <title>Whole genome sequencing of cave bacteria.</title>
        <authorList>
            <person name="Gan H.M."/>
            <person name="Barton H."/>
            <person name="Savka M.A."/>
        </authorList>
    </citation>
    <scope>NUCLEOTIDE SEQUENCE [LARGE SCALE GENOMIC DNA]</scope>
    <source>
        <strain evidence="2">LC387</strain>
    </source>
</reference>
<name>A0A4U6BVB5_9BRAD</name>